<accession>A0A8R1TNF6</accession>
<dbReference type="EMBL" id="CMVM020000742">
    <property type="status" value="NOT_ANNOTATED_CDS"/>
    <property type="molecule type" value="Genomic_DNA"/>
</dbReference>
<evidence type="ECO:0000313" key="2">
    <source>
        <dbReference type="EnsemblMetazoa" id="OVOC12803.1"/>
    </source>
</evidence>
<keyword evidence="3" id="KW-1185">Reference proteome</keyword>
<name>A0A8R1TNF6_ONCVO</name>
<proteinExistence type="predicted"/>
<dbReference type="EnsemblMetazoa" id="OVOC12803.1">
    <property type="protein sequence ID" value="OVOC12803.1"/>
    <property type="gene ID" value="WBGene00249612"/>
</dbReference>
<dbReference type="EMBL" id="CMVM020000741">
    <property type="status" value="NOT_ANNOTATED_CDS"/>
    <property type="molecule type" value="Genomic_DNA"/>
</dbReference>
<sequence length="190" mass="21599">MISTWVSEIIDSMTVISGLSVHVDRGCRFVGVEASIESGELVCIIVFINALLILFLLYYVFMIVSRNSTRQAVDMQQPVEEISTVVCDVININQAENVHNSSLAQPNETCLLMENETRDESHPFVSCFNRRQSVEMIDGSQSMGMIDGPQSVKMIDRPSSQVSAHSDQNLWQTRKRKSKKRRFFFLGKFR</sequence>
<keyword evidence="1" id="KW-1133">Transmembrane helix</keyword>
<organism evidence="2 3">
    <name type="scientific">Onchocerca volvulus</name>
    <dbReference type="NCBI Taxonomy" id="6282"/>
    <lineage>
        <taxon>Eukaryota</taxon>
        <taxon>Metazoa</taxon>
        <taxon>Ecdysozoa</taxon>
        <taxon>Nematoda</taxon>
        <taxon>Chromadorea</taxon>
        <taxon>Rhabditida</taxon>
        <taxon>Spirurina</taxon>
        <taxon>Spiruromorpha</taxon>
        <taxon>Filarioidea</taxon>
        <taxon>Onchocercidae</taxon>
        <taxon>Onchocerca</taxon>
    </lineage>
</organism>
<feature type="transmembrane region" description="Helical" evidence="1">
    <location>
        <begin position="39"/>
        <end position="61"/>
    </location>
</feature>
<reference evidence="3" key="1">
    <citation type="submission" date="2013-10" db="EMBL/GenBank/DDBJ databases">
        <title>Genome sequencing of Onchocerca volvulus.</title>
        <authorList>
            <person name="Cotton J."/>
            <person name="Tsai J."/>
            <person name="Stanley E."/>
            <person name="Tracey A."/>
            <person name="Holroyd N."/>
            <person name="Lustigman S."/>
            <person name="Berriman M."/>
        </authorList>
    </citation>
    <scope>NUCLEOTIDE SEQUENCE</scope>
</reference>
<protein>
    <submittedName>
        <fullName evidence="2">Uncharacterized protein</fullName>
    </submittedName>
</protein>
<evidence type="ECO:0000256" key="1">
    <source>
        <dbReference type="SAM" id="Phobius"/>
    </source>
</evidence>
<keyword evidence="1" id="KW-0472">Membrane</keyword>
<dbReference type="Proteomes" id="UP000024404">
    <property type="component" value="Unassembled WGS sequence"/>
</dbReference>
<reference evidence="2" key="2">
    <citation type="submission" date="2022-06" db="UniProtKB">
        <authorList>
            <consortium name="EnsemblMetazoa"/>
        </authorList>
    </citation>
    <scope>IDENTIFICATION</scope>
</reference>
<evidence type="ECO:0000313" key="3">
    <source>
        <dbReference type="Proteomes" id="UP000024404"/>
    </source>
</evidence>
<dbReference type="AlphaFoldDB" id="A0A8R1TNF6"/>
<keyword evidence="1" id="KW-0812">Transmembrane</keyword>